<keyword evidence="2" id="KW-1133">Transmembrane helix</keyword>
<feature type="signal peptide" evidence="3">
    <location>
        <begin position="1"/>
        <end position="19"/>
    </location>
</feature>
<dbReference type="InterPro" id="IPR012334">
    <property type="entry name" value="Pectin_lyas_fold"/>
</dbReference>
<dbReference type="Proteomes" id="UP000324800">
    <property type="component" value="Unassembled WGS sequence"/>
</dbReference>
<accession>A0A5J4XCT3</accession>
<dbReference type="SUPFAM" id="SSF51126">
    <property type="entry name" value="Pectin lyase-like"/>
    <property type="match status" value="4"/>
</dbReference>
<reference evidence="4 5" key="1">
    <citation type="submission" date="2019-03" db="EMBL/GenBank/DDBJ databases">
        <title>Single cell metagenomics reveals metabolic interactions within the superorganism composed of flagellate Streblomastix strix and complex community of Bacteroidetes bacteria on its surface.</title>
        <authorList>
            <person name="Treitli S.C."/>
            <person name="Kolisko M."/>
            <person name="Husnik F."/>
            <person name="Keeling P."/>
            <person name="Hampl V."/>
        </authorList>
    </citation>
    <scope>NUCLEOTIDE SEQUENCE [LARGE SCALE GENOMIC DNA]</scope>
    <source>
        <strain evidence="4">ST1C</strain>
    </source>
</reference>
<feature type="transmembrane region" description="Helical" evidence="2">
    <location>
        <begin position="2313"/>
        <end position="2339"/>
    </location>
</feature>
<dbReference type="EMBL" id="SNRW01000010">
    <property type="protein sequence ID" value="KAA6404329.1"/>
    <property type="molecule type" value="Genomic_DNA"/>
</dbReference>
<evidence type="ECO:0000313" key="5">
    <source>
        <dbReference type="Proteomes" id="UP000324800"/>
    </source>
</evidence>
<evidence type="ECO:0000313" key="4">
    <source>
        <dbReference type="EMBL" id="KAA6404329.1"/>
    </source>
</evidence>
<protein>
    <submittedName>
        <fullName evidence="4">Uncharacterized protein</fullName>
    </submittedName>
</protein>
<name>A0A5J4XCT3_9EUKA</name>
<dbReference type="Gene3D" id="2.160.20.10">
    <property type="entry name" value="Single-stranded right-handed beta-helix, Pectin lyase-like"/>
    <property type="match status" value="3"/>
</dbReference>
<dbReference type="InterPro" id="IPR011050">
    <property type="entry name" value="Pectin_lyase_fold/virulence"/>
</dbReference>
<evidence type="ECO:0000256" key="2">
    <source>
        <dbReference type="SAM" id="Phobius"/>
    </source>
</evidence>
<gene>
    <name evidence="4" type="ORF">EZS28_000147</name>
</gene>
<keyword evidence="2" id="KW-0472">Membrane</keyword>
<feature type="compositionally biased region" description="Low complexity" evidence="1">
    <location>
        <begin position="2025"/>
        <end position="2041"/>
    </location>
</feature>
<feature type="compositionally biased region" description="Polar residues" evidence="1">
    <location>
        <begin position="1121"/>
        <end position="1138"/>
    </location>
</feature>
<feature type="region of interest" description="Disordered" evidence="1">
    <location>
        <begin position="2017"/>
        <end position="2055"/>
    </location>
</feature>
<feature type="region of interest" description="Disordered" evidence="1">
    <location>
        <begin position="1116"/>
        <end position="1138"/>
    </location>
</feature>
<organism evidence="4 5">
    <name type="scientific">Streblomastix strix</name>
    <dbReference type="NCBI Taxonomy" id="222440"/>
    <lineage>
        <taxon>Eukaryota</taxon>
        <taxon>Metamonada</taxon>
        <taxon>Preaxostyla</taxon>
        <taxon>Oxymonadida</taxon>
        <taxon>Streblomastigidae</taxon>
        <taxon>Streblomastix</taxon>
    </lineage>
</organism>
<keyword evidence="2" id="KW-0812">Transmembrane</keyword>
<feature type="chain" id="PRO_5023896547" evidence="3">
    <location>
        <begin position="20"/>
        <end position="2390"/>
    </location>
</feature>
<comment type="caution">
    <text evidence="4">The sequence shown here is derived from an EMBL/GenBank/DDBJ whole genome shotgun (WGS) entry which is preliminary data.</text>
</comment>
<sequence>MKIIIVLIVASSFCFTIESSPTNITISWLNRDSQSPTGPTTSPIQNFDCIRKFASIVEKSTSSSLISDQESFSIESCSFSDDYSAITINENTNILSLIEISGGELSLTNCQFKNIYIACNSLIHFASTSTGLTMNNCIFRSITIWTLQEISSSTIIPCAVIYIQIPKITSTASVGPQISILESQFEQINLGYTEGTSSDNLQVGLDTISDFAPIIIEIYPNSSETENYGTSTCELKRCQFQVTQGSHSGAITIHGNIGTIRMSQSHFIRTVAEFGTQYIDAVYAQVLYMDTVDMVPSLIQANFIQCYADTTSPQVAIDGGSDDISGAFEDRLKVYNLDINVDLTGRDQDSVGTTDNPFRTLSGAVWASNMKQSRFLEGNVDNGRSPVTIKVNEGFYEEERIKIYTETAQISGKVDASNDWKTNISNIKVNTGVSDACLITIPVDNEKCLLSIMSISFHQIVQFATNPQPTVNQYGFLEIGQGIVSIINCRFQQENVGTPSMCPMIHILCPGVIMEKCLFQNAAFKQDASADISSEAVLIDKLGGVQLLDCSFTSITGMTLRAKERQYKDDLIFSSCSFTSCTTDSNSPIVIESVFERSTDAIYIHYAAICTTVTFTKCQFTNCIGDKSGAVELLGTLIIFSFTGCQFNSNSGNTARNVYINLEDATSSTNIYGSQMIPYSFGGCTDTVKSGSSTYGIYSSDQSALDFASVISADKNKHKESYVRTSGSDANEGTSERPYATIAKALLDSNAGPDQIIQVTIGRGVYDDDFSQIGARGVLLIGNGTNSTVLQNQIALQKQLACIVGGSLELQSLSVNHSSINKAYGGLIIMRGAGQLIMKNLIIQQNDAEQEQITSIIYATAGDIYLENVSVTYVKFSNSVQQTSENKSMYAAAIYCTDFVGNVVLNGSSFSQMITYDKQSPLKNVVDYEGGAIVIESAHSFSANSCRFSQIDGWRVGAIIIRKLTVPNITISNCVFDHNRARMNDYITDLMNKIYVGSDLVLDHEFIRSNIDGKITNSSSTSTFPLIGSIHDQFCYGVFDYMLRSLNTDSLYVSNNGSNEQGTGEQTSPFKTIEYAISVASSSADRQAVIMLEEGVFSERLIMIGGRLLGFQGVSQRDDGSTTNSSTDQPGLTQLSSNQDTGQDFFTVYNGSLSLTMLVLTADNSDSMSNKRFYFIHLYGQESRFTSESCIFLVSDPKTHILCQYIMADNGANISMKETTFQKIITMDISVMRVSVYSNPLSLTNVTFSNNQVQKVTAGSLKIEQFDTGTVLLEGCNFQFCVSLTDDFWGTQIFGAGITLIFNSQAQSGQVTFRECRFDTCVGDCCGALTVQGPQSCLNSGGLVFQQCLFISNIACSSRRFPDAVRANDIYFDIPGFLDFIQSQTDESAMFSGCTSLSNAPQINIKSNEDKINLDRYLVTAGSNSSQLIHPKDVIVSGSKGSDSNTGGAGDPIKTIQYGYSFVSKGVNTLSTVTVELGIYHESLIQTSDCHLVIKGRGYHNTIVINDLMPDFSFIWSESGTDLTFSDMKVIQCPTDNTGSPTFDVSPGAYLMIKRCVLTHDQEIENMDEATRPKYKSPFFRMRRASGGLFSVILHSATFDDTYAIHIDAEEDDFDWDDFRISPQTCERPAVGAILVYEAQYGDDRSLYATKQPWRKNCQARLGQALFHLCFFSECVGEMVDGIAVEKEYLKVIPWIIGDNTTISNSNFLESHFIRSHYWTGSNSSQTIRSGLSIASVILEARSDEVAIDKSQNYELLLTSGNDNFFINVNTEEQSQTLSQISPTDVSIEQIFGGDLLSQRVYEMSLTDQSKFDITLNKGIYEELCIVGYFGEFNVKSSDGLSQTDVIIRGKNSTSEFVLTDDGYFVDPYFYSLISLEIDMNMTLIKLTLEHFNLPTEQPIVQIRDRSEIHTDYVLVRPSTKSDGEVVQRAPTFCAFSGLVELKHTIIEIIHLEAVAIFKTMHEDGMDVFPYDRTEAILTNSGIINVVRNVGIGTAGNSIGFNLTFIDCDLTHPDNSKSGRNSYLNSNNQSTSHTNSNSSSHTHTHNHKYSRKDSKLQQTKFLNEGEEGEVPEPPLVPSCGWESGYIRMQGGNLRIEGKTDIAYLRKGGLSLFNTTVFLGPDVRFHLNKENVNIPENQTFDALSRKNIACGWGASIEASFETFNEEGLESDALWIHRTNEGEGLFPAQCELKGEIAGVTATLFKPTLSNVVGDLSKDKQGSDITFIGHNLIKCEMIKYQICEKPGKDGIIDETHCMKGILEAGALKWDNEVEATVQTRFKVVRKWKTMRVKLMYANVGETESFDVSIEKMTTGMIALMVILTVIILAVSIGGLITVYLYYRYRQHKIEDARKKELQEMGLDRQSYPDQMNNMNVSNEYGISLMQPMNSDYN</sequence>
<proteinExistence type="predicted"/>
<keyword evidence="3" id="KW-0732">Signal</keyword>
<evidence type="ECO:0000256" key="1">
    <source>
        <dbReference type="SAM" id="MobiDB-lite"/>
    </source>
</evidence>
<evidence type="ECO:0000256" key="3">
    <source>
        <dbReference type="SAM" id="SignalP"/>
    </source>
</evidence>